<evidence type="ECO:0000256" key="2">
    <source>
        <dbReference type="ARBA" id="ARBA00022525"/>
    </source>
</evidence>
<reference evidence="4 5" key="1">
    <citation type="journal article" date="2017" name="BMC Genomics">
        <title>Genomic characterization of two novel pathogenic avipoxviruses isolated from pacific shearwaters (Ardenna spp.).</title>
        <authorList>
            <person name="Sarker S."/>
            <person name="Das S."/>
            <person name="Lavers J.L."/>
            <person name="Hutton I."/>
            <person name="Helbig K."/>
            <person name="Imbery J."/>
            <person name="Upton C."/>
            <person name="Raidal S.R."/>
        </authorList>
    </citation>
    <scope>NUCLEOTIDE SEQUENCE [LARGE SCALE GENOMIC DNA]</scope>
    <source>
        <strain evidence="4 5">SWPV-1</strain>
    </source>
</reference>
<dbReference type="Gene3D" id="2.10.90.10">
    <property type="entry name" value="Cystine-knot cytokines"/>
    <property type="match status" value="1"/>
</dbReference>
<dbReference type="Proteomes" id="UP000315116">
    <property type="component" value="Segment"/>
</dbReference>
<name>A0A1V0S7V3_CNPV</name>
<dbReference type="GO" id="GO:0005615">
    <property type="term" value="C:extracellular space"/>
    <property type="evidence" value="ECO:0007669"/>
    <property type="project" value="TreeGrafter"/>
</dbReference>
<dbReference type="PANTHER" id="PTHR11848">
    <property type="entry name" value="TGF-BETA FAMILY"/>
    <property type="match status" value="1"/>
</dbReference>
<dbReference type="Pfam" id="PF00019">
    <property type="entry name" value="TGF_beta"/>
    <property type="match status" value="1"/>
</dbReference>
<dbReference type="InterPro" id="IPR029034">
    <property type="entry name" value="Cystine-knot_cytokine"/>
</dbReference>
<dbReference type="GO" id="GO:0005125">
    <property type="term" value="F:cytokine activity"/>
    <property type="evidence" value="ECO:0007669"/>
    <property type="project" value="TreeGrafter"/>
</dbReference>
<protein>
    <submittedName>
        <fullName evidence="4">SWPV1-096</fullName>
    </submittedName>
</protein>
<feature type="domain" description="TGF-beta family profile" evidence="3">
    <location>
        <begin position="329"/>
        <end position="444"/>
    </location>
</feature>
<evidence type="ECO:0000313" key="5">
    <source>
        <dbReference type="Proteomes" id="UP000315116"/>
    </source>
</evidence>
<dbReference type="EMBL" id="KX857216">
    <property type="protein sequence ID" value="ARF02698.1"/>
    <property type="molecule type" value="Genomic_DNA"/>
</dbReference>
<evidence type="ECO:0000259" key="3">
    <source>
        <dbReference type="PROSITE" id="PS51362"/>
    </source>
</evidence>
<sequence length="444" mass="50496">MIYKCHYKLFINIVIIQQIFYNYINIRCENVNSSLHDTILKMIGVKEEDINTQDVNPIVEVPKDFLGSPSIDLYGYYIGDNEIMFNTSEVYFADRVVNASICLYLNGLSNNVTVTVTSLNECNGICSVTLYMLPDNKWYCTLASDNMLTSLLYETTTHYSVYLSEYNILNITYSPFIEYYVKQQGDFEEDNAIDYYIYPVTSQQEFGISLKELLGEFIGMSDRDYNDYNDVDSSKIKRDLRGKINGFGKVTSLGLHLIKQIIKKKKDKKKKSTVKPTTTTTTKLSKITNSTFTFDIKSTCAPPVTVTCKATTVASATILPLATTETSKIHDHTTVDTASYIMPYGEKYCRLKRKYITFRDMGLKWVLHPPGLEYGYCEGDCPTGIYSDNQMLYSLLALNYIDGVSLKRCCSIQKMTDVTVHYRVGRNPRTSTLYGISASKCKCV</sequence>
<dbReference type="SUPFAM" id="SSF57501">
    <property type="entry name" value="Cystine-knot cytokines"/>
    <property type="match status" value="1"/>
</dbReference>
<accession>A0A1V0S7V3</accession>
<dbReference type="InterPro" id="IPR015615">
    <property type="entry name" value="TGF-beta-rel"/>
</dbReference>
<evidence type="ECO:0000313" key="4">
    <source>
        <dbReference type="EMBL" id="ARF02698.1"/>
    </source>
</evidence>
<dbReference type="GO" id="GO:0008083">
    <property type="term" value="F:growth factor activity"/>
    <property type="evidence" value="ECO:0007669"/>
    <property type="project" value="InterPro"/>
</dbReference>
<organism evidence="4 5">
    <name type="scientific">Shearwaterpox virus</name>
    <dbReference type="NCBI Taxonomy" id="1974596"/>
    <lineage>
        <taxon>Viruses</taxon>
        <taxon>Varidnaviria</taxon>
        <taxon>Bamfordvirae</taxon>
        <taxon>Nucleocytoviricota</taxon>
        <taxon>Pokkesviricetes</taxon>
        <taxon>Chitovirales</taxon>
        <taxon>Poxviridae</taxon>
        <taxon>Chordopoxvirinae</taxon>
        <taxon>Avipoxvirus</taxon>
        <taxon>Avipoxvirus canarypox</taxon>
        <taxon>Canarypox virus</taxon>
    </lineage>
</organism>
<dbReference type="SMART" id="SM00204">
    <property type="entry name" value="TGFB"/>
    <property type="match status" value="1"/>
</dbReference>
<comment type="subcellular location">
    <subcellularLocation>
        <location evidence="1">Secreted</location>
    </subcellularLocation>
</comment>
<dbReference type="InterPro" id="IPR001839">
    <property type="entry name" value="TGF-b_C"/>
</dbReference>
<keyword evidence="2" id="KW-0964">Secreted</keyword>
<dbReference type="PROSITE" id="PS51362">
    <property type="entry name" value="TGF_BETA_2"/>
    <property type="match status" value="1"/>
</dbReference>
<proteinExistence type="predicted"/>
<evidence type="ECO:0000256" key="1">
    <source>
        <dbReference type="ARBA" id="ARBA00004613"/>
    </source>
</evidence>
<gene>
    <name evidence="4" type="primary">SWPV1-096</name>
</gene>